<dbReference type="AlphaFoldDB" id="A0A2D2DGW1"/>
<keyword evidence="1" id="KW-1133">Transmembrane helix</keyword>
<feature type="transmembrane region" description="Helical" evidence="1">
    <location>
        <begin position="23"/>
        <end position="41"/>
    </location>
</feature>
<accession>A0A2D2DGW1</accession>
<keyword evidence="3" id="KW-1185">Reference proteome</keyword>
<dbReference type="OrthoDB" id="8590861at2"/>
<name>A0A2D2DGW1_9BURK</name>
<reference evidence="2" key="1">
    <citation type="submission" date="2017-10" db="EMBL/GenBank/DDBJ databases">
        <title>Massilia psychrophilum sp. nov., a novel purple-pigmented bacterium isolated from Tianshan glacier, Xinjiang Municipality, China.</title>
        <authorList>
            <person name="Wang H."/>
        </authorList>
    </citation>
    <scope>NUCLEOTIDE SEQUENCE [LARGE SCALE GENOMIC DNA]</scope>
    <source>
        <strain evidence="2">B2</strain>
    </source>
</reference>
<dbReference type="Proteomes" id="UP000229897">
    <property type="component" value="Chromosome"/>
</dbReference>
<dbReference type="KEGG" id="mass:CR152_06630"/>
<sequence length="105" mass="11740">MAFHRVGNSIYSDEELRSRNEDLISILVPVAVTAIGIYYLHAALSPLPFFVVHTTTAKLIYVFTGLTLFCIGHTFRRLIVSLVVLAIGGTIFTLCGMGIWQWLMH</sequence>
<evidence type="ECO:0000313" key="2">
    <source>
        <dbReference type="EMBL" id="ATQ74211.1"/>
    </source>
</evidence>
<keyword evidence="1" id="KW-0812">Transmembrane</keyword>
<evidence type="ECO:0000313" key="3">
    <source>
        <dbReference type="Proteomes" id="UP000229897"/>
    </source>
</evidence>
<dbReference type="EMBL" id="CP024608">
    <property type="protein sequence ID" value="ATQ74211.1"/>
    <property type="molecule type" value="Genomic_DNA"/>
</dbReference>
<protein>
    <submittedName>
        <fullName evidence="2">Uncharacterized protein</fullName>
    </submittedName>
</protein>
<gene>
    <name evidence="2" type="ORF">CR152_06630</name>
</gene>
<evidence type="ECO:0000256" key="1">
    <source>
        <dbReference type="SAM" id="Phobius"/>
    </source>
</evidence>
<organism evidence="2 3">
    <name type="scientific">Massilia violaceinigra</name>
    <dbReference type="NCBI Taxonomy" id="2045208"/>
    <lineage>
        <taxon>Bacteria</taxon>
        <taxon>Pseudomonadati</taxon>
        <taxon>Pseudomonadota</taxon>
        <taxon>Betaproteobacteria</taxon>
        <taxon>Burkholderiales</taxon>
        <taxon>Oxalobacteraceae</taxon>
        <taxon>Telluria group</taxon>
        <taxon>Massilia</taxon>
    </lineage>
</organism>
<feature type="transmembrane region" description="Helical" evidence="1">
    <location>
        <begin position="78"/>
        <end position="103"/>
    </location>
</feature>
<proteinExistence type="predicted"/>
<keyword evidence="1" id="KW-0472">Membrane</keyword>
<dbReference type="RefSeq" id="WP_099874201.1">
    <property type="nucleotide sequence ID" value="NZ_CP024608.1"/>
</dbReference>
<feature type="transmembrane region" description="Helical" evidence="1">
    <location>
        <begin position="47"/>
        <end position="71"/>
    </location>
</feature>